<dbReference type="OrthoDB" id="2589819at2759"/>
<dbReference type="AlphaFoldDB" id="A0A1Y1UR81"/>
<accession>A0A1Y1UR81</accession>
<dbReference type="InParanoid" id="A0A1Y1UR81"/>
<feature type="compositionally biased region" description="Low complexity" evidence="1">
    <location>
        <begin position="15"/>
        <end position="37"/>
    </location>
</feature>
<evidence type="ECO:0000313" key="3">
    <source>
        <dbReference type="Proteomes" id="UP000193218"/>
    </source>
</evidence>
<feature type="region of interest" description="Disordered" evidence="1">
    <location>
        <begin position="13"/>
        <end position="38"/>
    </location>
</feature>
<dbReference type="RefSeq" id="XP_021873731.1">
    <property type="nucleotide sequence ID" value="XM_022014744.1"/>
</dbReference>
<dbReference type="Pfam" id="PF14328">
    <property type="entry name" value="DUF4385"/>
    <property type="match status" value="1"/>
</dbReference>
<protein>
    <submittedName>
        <fullName evidence="2">Uncharacterized protein</fullName>
    </submittedName>
</protein>
<dbReference type="Proteomes" id="UP000193218">
    <property type="component" value="Unassembled WGS sequence"/>
</dbReference>
<reference evidence="2 3" key="1">
    <citation type="submission" date="2017-03" db="EMBL/GenBank/DDBJ databases">
        <title>Widespread Adenine N6-methylation of Active Genes in Fungi.</title>
        <authorList>
            <consortium name="DOE Joint Genome Institute"/>
            <person name="Mondo S.J."/>
            <person name="Dannebaum R.O."/>
            <person name="Kuo R.C."/>
            <person name="Louie K.B."/>
            <person name="Bewick A.J."/>
            <person name="Labutti K."/>
            <person name="Haridas S."/>
            <person name="Kuo A."/>
            <person name="Salamov A."/>
            <person name="Ahrendt S.R."/>
            <person name="Lau R."/>
            <person name="Bowen B.P."/>
            <person name="Lipzen A."/>
            <person name="Sullivan W."/>
            <person name="Andreopoulos W.B."/>
            <person name="Clum A."/>
            <person name="Lindquist E."/>
            <person name="Daum C."/>
            <person name="Northen T.R."/>
            <person name="Ramamoorthy G."/>
            <person name="Schmitz R.J."/>
            <person name="Gryganskyi A."/>
            <person name="Culley D."/>
            <person name="Magnuson J."/>
            <person name="James T.Y."/>
            <person name="O'Malley M.A."/>
            <person name="Stajich J.E."/>
            <person name="Spatafora J.W."/>
            <person name="Visel A."/>
            <person name="Grigoriev I.V."/>
        </authorList>
    </citation>
    <scope>NUCLEOTIDE SEQUENCE [LARGE SCALE GENOMIC DNA]</scope>
    <source>
        <strain evidence="2 3">NRRL Y-17943</strain>
    </source>
</reference>
<organism evidence="2 3">
    <name type="scientific">Kockovaella imperatae</name>
    <dbReference type="NCBI Taxonomy" id="4999"/>
    <lineage>
        <taxon>Eukaryota</taxon>
        <taxon>Fungi</taxon>
        <taxon>Dikarya</taxon>
        <taxon>Basidiomycota</taxon>
        <taxon>Agaricomycotina</taxon>
        <taxon>Tremellomycetes</taxon>
        <taxon>Tremellales</taxon>
        <taxon>Cuniculitremaceae</taxon>
        <taxon>Kockovaella</taxon>
    </lineage>
</organism>
<comment type="caution">
    <text evidence="2">The sequence shown here is derived from an EMBL/GenBank/DDBJ whole genome shotgun (WGS) entry which is preliminary data.</text>
</comment>
<dbReference type="InterPro" id="IPR025494">
    <property type="entry name" value="DUF4385"/>
</dbReference>
<gene>
    <name evidence="2" type="ORF">BD324DRAFT_615612</name>
</gene>
<dbReference type="GeneID" id="33556552"/>
<name>A0A1Y1UR81_9TREE</name>
<dbReference type="EMBL" id="NBSH01000002">
    <property type="protein sequence ID" value="ORX39946.1"/>
    <property type="molecule type" value="Genomic_DNA"/>
</dbReference>
<evidence type="ECO:0000256" key="1">
    <source>
        <dbReference type="SAM" id="MobiDB-lite"/>
    </source>
</evidence>
<evidence type="ECO:0000313" key="2">
    <source>
        <dbReference type="EMBL" id="ORX39946.1"/>
    </source>
</evidence>
<keyword evidence="3" id="KW-1185">Reference proteome</keyword>
<feature type="non-terminal residue" evidence="2">
    <location>
        <position position="111"/>
    </location>
</feature>
<sequence>MRLNLSILKRSLMTSSGSAASPPSLPSCSSSSASSSATYTPANYKAQRNEMGVFTTPPYSTAIKAFWRYKDKEVAEKSAKEIWQIFERYKEMKDFVGSVEPISCTVFSTLL</sequence>
<proteinExistence type="predicted"/>